<dbReference type="Pfam" id="PF25944">
    <property type="entry name" value="Beta-barrel_RND"/>
    <property type="match status" value="1"/>
</dbReference>
<evidence type="ECO:0000256" key="8">
    <source>
        <dbReference type="SAM" id="SignalP"/>
    </source>
</evidence>
<dbReference type="PANTHER" id="PTHR30469:SF12">
    <property type="entry name" value="MULTIDRUG RESISTANCE PROTEIN MDTA"/>
    <property type="match status" value="1"/>
</dbReference>
<feature type="chain" id="PRO_5045168008" evidence="8">
    <location>
        <begin position="24"/>
        <end position="388"/>
    </location>
</feature>
<dbReference type="Gene3D" id="2.40.30.170">
    <property type="match status" value="1"/>
</dbReference>
<feature type="domain" description="Multidrug resistance protein MdtA-like beta-barrel" evidence="11">
    <location>
        <begin position="211"/>
        <end position="298"/>
    </location>
</feature>
<dbReference type="PANTHER" id="PTHR30469">
    <property type="entry name" value="MULTIDRUG RESISTANCE PROTEIN MDTA"/>
    <property type="match status" value="1"/>
</dbReference>
<evidence type="ECO:0000256" key="5">
    <source>
        <dbReference type="ARBA" id="ARBA00022519"/>
    </source>
</evidence>
<evidence type="ECO:0000256" key="6">
    <source>
        <dbReference type="ARBA" id="ARBA00023054"/>
    </source>
</evidence>
<gene>
    <name evidence="12" type="ORF">KVG91_00690</name>
</gene>
<evidence type="ECO:0000313" key="13">
    <source>
        <dbReference type="Proteomes" id="UP001048976"/>
    </source>
</evidence>
<keyword evidence="7" id="KW-0472">Membrane</keyword>
<dbReference type="Gene3D" id="2.40.420.20">
    <property type="match status" value="1"/>
</dbReference>
<dbReference type="InterPro" id="IPR058624">
    <property type="entry name" value="MdtA-like_HH"/>
</dbReference>
<evidence type="ECO:0000256" key="2">
    <source>
        <dbReference type="ARBA" id="ARBA00004635"/>
    </source>
</evidence>
<sequence length="388" mass="41880">MHIKRKTVLTVGVLALLATAAWALTRPAKTRLVASAAVPVRVMTVVEQDLPRYVTGIGSVLSLHSVVIRPQIDGILTRLLVKEGQRVKAGDLLATIDDRSIRASLDQARAQLGESQAQLQVAQVNLKRYKALSVDDGISKQTYDQQQALVNQLKATLQGNQAAIDAAQVQLSYTQIRSPVTGRVGIRSVDEGNFLRMSDAQGLFSVTQIDPIAIEFSLPQQMLPTLQGLIAASEPARVDAYMGADTEGEHSDLLGEGRLSLIDNQISGTTGTIRAKAEFPNSTQTLWPGQLVTIKIQTALDRNALAVPPGVVQRGLDSHFVYRVNGDKVEILPVQVVYQDSDRNILKGIQAGDVLVSDGQSRLKAGAQVEILKDPPQTIQTADARVQP</sequence>
<evidence type="ECO:0000256" key="3">
    <source>
        <dbReference type="ARBA" id="ARBA00009477"/>
    </source>
</evidence>
<name>A0ABS6NSC7_9PSED</name>
<evidence type="ECO:0000256" key="7">
    <source>
        <dbReference type="ARBA" id="ARBA00023136"/>
    </source>
</evidence>
<dbReference type="InterPro" id="IPR006143">
    <property type="entry name" value="RND_pump_MFP"/>
</dbReference>
<dbReference type="Gene3D" id="2.40.50.100">
    <property type="match status" value="1"/>
</dbReference>
<comment type="caution">
    <text evidence="12">The sequence shown here is derived from an EMBL/GenBank/DDBJ whole genome shotgun (WGS) entry which is preliminary data.</text>
</comment>
<dbReference type="Gene3D" id="1.10.287.470">
    <property type="entry name" value="Helix hairpin bin"/>
    <property type="match status" value="1"/>
</dbReference>
<feature type="domain" description="Multidrug resistance protein MdtA-like alpha-helical hairpin" evidence="9">
    <location>
        <begin position="105"/>
        <end position="174"/>
    </location>
</feature>
<dbReference type="InterPro" id="IPR058625">
    <property type="entry name" value="MdtA-like_BSH"/>
</dbReference>
<dbReference type="Pfam" id="PF25917">
    <property type="entry name" value="BSH_RND"/>
    <property type="match status" value="1"/>
</dbReference>
<keyword evidence="6" id="KW-0175">Coiled coil</keyword>
<evidence type="ECO:0000259" key="11">
    <source>
        <dbReference type="Pfam" id="PF25944"/>
    </source>
</evidence>
<protein>
    <submittedName>
        <fullName evidence="12">Efflux RND transporter periplasmic adaptor subunit</fullName>
    </submittedName>
</protein>
<keyword evidence="8" id="KW-0732">Signal</keyword>
<keyword evidence="5" id="KW-0997">Cell inner membrane</keyword>
<comment type="subcellular location">
    <subcellularLocation>
        <location evidence="1">Cell inner membrane</location>
    </subcellularLocation>
    <subcellularLocation>
        <location evidence="2">Membrane</location>
        <topology evidence="2">Lipid-anchor</topology>
    </subcellularLocation>
</comment>
<accession>A0ABS6NSC7</accession>
<evidence type="ECO:0000256" key="1">
    <source>
        <dbReference type="ARBA" id="ARBA00004533"/>
    </source>
</evidence>
<dbReference type="InterPro" id="IPR058626">
    <property type="entry name" value="MdtA-like_b-barrel"/>
</dbReference>
<feature type="domain" description="Multidrug resistance protein MdtA-like barrel-sandwich hybrid" evidence="10">
    <location>
        <begin position="66"/>
        <end position="203"/>
    </location>
</feature>
<evidence type="ECO:0000259" key="10">
    <source>
        <dbReference type="Pfam" id="PF25917"/>
    </source>
</evidence>
<dbReference type="EMBL" id="JAHSTY010000001">
    <property type="protein sequence ID" value="MBV4451124.1"/>
    <property type="molecule type" value="Genomic_DNA"/>
</dbReference>
<dbReference type="Pfam" id="PF25876">
    <property type="entry name" value="HH_MFP_RND"/>
    <property type="match status" value="1"/>
</dbReference>
<evidence type="ECO:0000256" key="4">
    <source>
        <dbReference type="ARBA" id="ARBA00022475"/>
    </source>
</evidence>
<dbReference type="SUPFAM" id="SSF111369">
    <property type="entry name" value="HlyD-like secretion proteins"/>
    <property type="match status" value="1"/>
</dbReference>
<dbReference type="RefSeq" id="WP_169378482.1">
    <property type="nucleotide sequence ID" value="NZ_JAHSTY010000001.1"/>
</dbReference>
<organism evidence="12 13">
    <name type="scientific">Pseudomonas azadiae</name>
    <dbReference type="NCBI Taxonomy" id="2843612"/>
    <lineage>
        <taxon>Bacteria</taxon>
        <taxon>Pseudomonadati</taxon>
        <taxon>Pseudomonadota</taxon>
        <taxon>Gammaproteobacteria</taxon>
        <taxon>Pseudomonadales</taxon>
        <taxon>Pseudomonadaceae</taxon>
        <taxon>Pseudomonas</taxon>
    </lineage>
</organism>
<feature type="signal peptide" evidence="8">
    <location>
        <begin position="1"/>
        <end position="23"/>
    </location>
</feature>
<evidence type="ECO:0000313" key="12">
    <source>
        <dbReference type="EMBL" id="MBV4451124.1"/>
    </source>
</evidence>
<reference evidence="12" key="1">
    <citation type="submission" date="2021-06" db="EMBL/GenBank/DDBJ databases">
        <title>Updating the genus Pseudomonas: Description of 43 new species and partition of the Pseudomonas putida group.</title>
        <authorList>
            <person name="Girard L."/>
            <person name="Lood C."/>
            <person name="Vandamme P."/>
            <person name="Rokni-Zadeh H."/>
            <person name="Van Noort V."/>
            <person name="Hofte M."/>
            <person name="Lavigne R."/>
            <person name="De Mot R."/>
        </authorList>
    </citation>
    <scope>NUCLEOTIDE SEQUENCE</scope>
    <source>
        <strain evidence="12">SWRI103</strain>
    </source>
</reference>
<comment type="similarity">
    <text evidence="3">Belongs to the membrane fusion protein (MFP) (TC 8.A.1) family.</text>
</comment>
<keyword evidence="4" id="KW-1003">Cell membrane</keyword>
<dbReference type="NCBIfam" id="TIGR01730">
    <property type="entry name" value="RND_mfp"/>
    <property type="match status" value="1"/>
</dbReference>
<proteinExistence type="inferred from homology"/>
<keyword evidence="13" id="KW-1185">Reference proteome</keyword>
<dbReference type="Proteomes" id="UP001048976">
    <property type="component" value="Unassembled WGS sequence"/>
</dbReference>
<evidence type="ECO:0000259" key="9">
    <source>
        <dbReference type="Pfam" id="PF25876"/>
    </source>
</evidence>